<evidence type="ECO:0000313" key="3">
    <source>
        <dbReference type="Proteomes" id="UP000501240"/>
    </source>
</evidence>
<proteinExistence type="predicted"/>
<dbReference type="Proteomes" id="UP000501240">
    <property type="component" value="Chromosome"/>
</dbReference>
<reference evidence="2 3" key="1">
    <citation type="submission" date="2020-05" db="EMBL/GenBank/DDBJ databases">
        <title>Actinomadura verrucosospora NRRL-B18236 (PFL_A860) Genome sequencing and assembly.</title>
        <authorList>
            <person name="Samborskyy M."/>
        </authorList>
    </citation>
    <scope>NUCLEOTIDE SEQUENCE [LARGE SCALE GENOMIC DNA]</scope>
    <source>
        <strain evidence="2 3">NRRL:B18236</strain>
    </source>
</reference>
<keyword evidence="3" id="KW-1185">Reference proteome</keyword>
<organism evidence="2 3">
    <name type="scientific">Actinomadura verrucosospora</name>
    <dbReference type="NCBI Taxonomy" id="46165"/>
    <lineage>
        <taxon>Bacteria</taxon>
        <taxon>Bacillati</taxon>
        <taxon>Actinomycetota</taxon>
        <taxon>Actinomycetes</taxon>
        <taxon>Streptosporangiales</taxon>
        <taxon>Thermomonosporaceae</taxon>
        <taxon>Actinomadura</taxon>
    </lineage>
</organism>
<sequence>MTSTIAAPDTDTAERDFPFRSSISTQPAPMTVSKDSNTPTKASLDLLISNDGFSHIDIESLTITFTVADDNWGQDASGILTPVWNKVSRPKPELPPGWAEDTSSPEPGQFTFKPENKKVKPNDALRLHLDDIHVSAIEGITDVVVSVEVPDGQPEFKDATHSIGKFPIGFEMKDFRADDPIVENGQSTKLNWKVGGDDNVVYNFFVNGVEKELRSGRIEPPFDTGPLHATTVYKITAKQQVGGDWLLYSDSTVVHVHGGEITAANALIAGLRPALLKTLLSYHSFEVIGAGTEESKYRCTGSADGLIVGELKITGEGKAEAELAVRLTCEGFPPVEAKAPAGGNDLYFGQYIIMPLPGGEVCEVQVKAKNVETTTGWVNLHWVSLSGDNRSPKCEQVPV</sequence>
<name>A0A7D4A7V7_ACTVE</name>
<feature type="compositionally biased region" description="Polar residues" evidence="1">
    <location>
        <begin position="21"/>
        <end position="39"/>
    </location>
</feature>
<accession>A0A7D4A7V7</accession>
<dbReference type="EMBL" id="CP053892">
    <property type="protein sequence ID" value="QKG27264.1"/>
    <property type="molecule type" value="Genomic_DNA"/>
</dbReference>
<protein>
    <submittedName>
        <fullName evidence="2">Uncharacterized protein</fullName>
    </submittedName>
</protein>
<evidence type="ECO:0000313" key="2">
    <source>
        <dbReference type="EMBL" id="QKG27264.1"/>
    </source>
</evidence>
<feature type="region of interest" description="Disordered" evidence="1">
    <location>
        <begin position="1"/>
        <end position="39"/>
    </location>
</feature>
<dbReference type="AlphaFoldDB" id="A0A7D4A7V7"/>
<gene>
    <name evidence="2" type="ORF">ACTIVE_8917</name>
</gene>
<dbReference type="RefSeq" id="WP_173100575.1">
    <property type="nucleotide sequence ID" value="NZ_CP053892.1"/>
</dbReference>
<evidence type="ECO:0000256" key="1">
    <source>
        <dbReference type="SAM" id="MobiDB-lite"/>
    </source>
</evidence>